<keyword evidence="2" id="KW-0808">Transferase</keyword>
<sequence length="167" mass="19579">MKFCEIRVAESEEEIQKALELRRMVFVEEQRMFEENDLDEYDHGAIYLNAWSRRKDVLIGTVRCYRDKEKPNVWWGGRLAVHPDYRTRGIGVYLIRAAVETVKNQQASRFLASVQLQNIELFKKLGWEPVGETFVFNGHPHQIMEVDFNVCHAPLQSAGQRWQAVEP</sequence>
<evidence type="ECO:0000313" key="2">
    <source>
        <dbReference type="EMBL" id="ASS88889.1"/>
    </source>
</evidence>
<dbReference type="AlphaFoldDB" id="A0A223E109"/>
<dbReference type="SUPFAM" id="SSF55729">
    <property type="entry name" value="Acyl-CoA N-acyltransferases (Nat)"/>
    <property type="match status" value="1"/>
</dbReference>
<dbReference type="Proteomes" id="UP000214606">
    <property type="component" value="Chromosome"/>
</dbReference>
<evidence type="ECO:0000313" key="3">
    <source>
        <dbReference type="Proteomes" id="UP000214606"/>
    </source>
</evidence>
<reference evidence="2 3" key="1">
    <citation type="submission" date="2016-10" db="EMBL/GenBank/DDBJ databases">
        <title>The whole genome sequencing and assembly of Aeribacillus pallidus KCTC3564 strain.</title>
        <authorList>
            <person name="Lee Y.-J."/>
            <person name="Park M.-K."/>
            <person name="Yi H."/>
            <person name="Bahn Y.-S."/>
            <person name="Kim J.F."/>
            <person name="Lee D.-W."/>
        </authorList>
    </citation>
    <scope>NUCLEOTIDE SEQUENCE [LARGE SCALE GENOMIC DNA]</scope>
    <source>
        <strain evidence="2 3">KCTC3564</strain>
    </source>
</reference>
<dbReference type="InterPro" id="IPR016181">
    <property type="entry name" value="Acyl_CoA_acyltransferase"/>
</dbReference>
<proteinExistence type="predicted"/>
<dbReference type="EMBL" id="CP017703">
    <property type="protein sequence ID" value="ASS88889.1"/>
    <property type="molecule type" value="Genomic_DNA"/>
</dbReference>
<dbReference type="NCBIfam" id="TIGR04045">
    <property type="entry name" value="MSMEG_0567_GNAT"/>
    <property type="match status" value="1"/>
</dbReference>
<dbReference type="Gene3D" id="3.40.630.30">
    <property type="match status" value="1"/>
</dbReference>
<dbReference type="KEGG" id="apak:AP3564_00215"/>
<evidence type="ECO:0000259" key="1">
    <source>
        <dbReference type="PROSITE" id="PS51186"/>
    </source>
</evidence>
<dbReference type="RefSeq" id="WP_094244301.1">
    <property type="nucleotide sequence ID" value="NZ_CP017703.1"/>
</dbReference>
<gene>
    <name evidence="2" type="ORF">AP3564_00215</name>
</gene>
<accession>A0A223E109</accession>
<dbReference type="Pfam" id="PF00583">
    <property type="entry name" value="Acetyltransf_1"/>
    <property type="match status" value="1"/>
</dbReference>
<dbReference type="PROSITE" id="PS51186">
    <property type="entry name" value="GNAT"/>
    <property type="match status" value="1"/>
</dbReference>
<dbReference type="InterPro" id="IPR024035">
    <property type="entry name" value="MSMEG_0567_GNAT"/>
</dbReference>
<dbReference type="GO" id="GO:0016747">
    <property type="term" value="F:acyltransferase activity, transferring groups other than amino-acyl groups"/>
    <property type="evidence" value="ECO:0007669"/>
    <property type="project" value="InterPro"/>
</dbReference>
<dbReference type="CDD" id="cd04301">
    <property type="entry name" value="NAT_SF"/>
    <property type="match status" value="1"/>
</dbReference>
<protein>
    <submittedName>
        <fullName evidence="2">GNAT family N-acetyltransferase</fullName>
    </submittedName>
</protein>
<dbReference type="InterPro" id="IPR000182">
    <property type="entry name" value="GNAT_dom"/>
</dbReference>
<organism evidence="2 3">
    <name type="scientific">Aeribacillus pallidus</name>
    <dbReference type="NCBI Taxonomy" id="33936"/>
    <lineage>
        <taxon>Bacteria</taxon>
        <taxon>Bacillati</taxon>
        <taxon>Bacillota</taxon>
        <taxon>Bacilli</taxon>
        <taxon>Bacillales</taxon>
        <taxon>Bacillaceae</taxon>
        <taxon>Aeribacillus</taxon>
    </lineage>
</organism>
<name>A0A223E109_9BACI</name>
<feature type="domain" description="N-acetyltransferase" evidence="1">
    <location>
        <begin position="4"/>
        <end position="149"/>
    </location>
</feature>